<comment type="caution">
    <text evidence="2">The sequence shown here is derived from an EMBL/GenBank/DDBJ whole genome shotgun (WGS) entry which is preliminary data.</text>
</comment>
<accession>A0A978UEE8</accession>
<reference evidence="2" key="1">
    <citation type="journal article" date="2021" name="Front. Plant Sci.">
        <title>Chromosome-Scale Genome Assembly for Chinese Sour Jujube and Insights Into Its Genome Evolution and Domestication Signature.</title>
        <authorList>
            <person name="Shen L.-Y."/>
            <person name="Luo H."/>
            <person name="Wang X.-L."/>
            <person name="Wang X.-M."/>
            <person name="Qiu X.-J."/>
            <person name="Liu H."/>
            <person name="Zhou S.-S."/>
            <person name="Jia K.-H."/>
            <person name="Nie S."/>
            <person name="Bao Y.-T."/>
            <person name="Zhang R.-G."/>
            <person name="Yun Q.-Z."/>
            <person name="Chai Y.-H."/>
            <person name="Lu J.-Y."/>
            <person name="Li Y."/>
            <person name="Zhao S.-W."/>
            <person name="Mao J.-F."/>
            <person name="Jia S.-G."/>
            <person name="Mao Y.-M."/>
        </authorList>
    </citation>
    <scope>NUCLEOTIDE SEQUENCE</scope>
    <source>
        <strain evidence="2">AT0</strain>
        <tissue evidence="2">Leaf</tissue>
    </source>
</reference>
<dbReference type="PRINTS" id="PR00625">
    <property type="entry name" value="JDOMAIN"/>
</dbReference>
<dbReference type="PROSITE" id="PS00636">
    <property type="entry name" value="DNAJ_1"/>
    <property type="match status" value="1"/>
</dbReference>
<dbReference type="OrthoDB" id="442087at2759"/>
<protein>
    <recommendedName>
        <fullName evidence="1">J domain-containing protein</fullName>
    </recommendedName>
</protein>
<dbReference type="InterPro" id="IPR018253">
    <property type="entry name" value="DnaJ_domain_CS"/>
</dbReference>
<dbReference type="Gene3D" id="1.10.287.110">
    <property type="entry name" value="DnaJ domain"/>
    <property type="match status" value="1"/>
</dbReference>
<dbReference type="InterPro" id="IPR001623">
    <property type="entry name" value="DnaJ_domain"/>
</dbReference>
<proteinExistence type="predicted"/>
<dbReference type="InterPro" id="IPR050817">
    <property type="entry name" value="DjlA_DnaK_co-chaperone"/>
</dbReference>
<dbReference type="SUPFAM" id="SSF46565">
    <property type="entry name" value="Chaperone J-domain"/>
    <property type="match status" value="1"/>
</dbReference>
<dbReference type="CDD" id="cd06257">
    <property type="entry name" value="DnaJ"/>
    <property type="match status" value="1"/>
</dbReference>
<gene>
    <name evidence="2" type="ORF">FEM48_Zijuj12G0165000</name>
</gene>
<sequence length="197" mass="22554">MDHYKVLGLSRNASNDEIKQAFRRLAVELHPDKHSNSPNSVRDSATLRFKHVSEAYQVLSDRRKRADYDFRFRSGNSFSAGSRPNYGYGYGYGNYNHGNYHKNNNYGGGQRYYKPSSSSSASFDGLVYRFEIFLRFLTTRTFILNAAFARYSCSALLGGMFIVDTSKEAIWKMHNSGKSFEEAMESIEKAKAHKDKM</sequence>
<dbReference type="SMART" id="SM00271">
    <property type="entry name" value="DnaJ"/>
    <property type="match status" value="1"/>
</dbReference>
<dbReference type="EMBL" id="JAEACU010000012">
    <property type="protein sequence ID" value="KAH7513141.1"/>
    <property type="molecule type" value="Genomic_DNA"/>
</dbReference>
<organism evidence="2 3">
    <name type="scientific">Ziziphus jujuba var. spinosa</name>
    <dbReference type="NCBI Taxonomy" id="714518"/>
    <lineage>
        <taxon>Eukaryota</taxon>
        <taxon>Viridiplantae</taxon>
        <taxon>Streptophyta</taxon>
        <taxon>Embryophyta</taxon>
        <taxon>Tracheophyta</taxon>
        <taxon>Spermatophyta</taxon>
        <taxon>Magnoliopsida</taxon>
        <taxon>eudicotyledons</taxon>
        <taxon>Gunneridae</taxon>
        <taxon>Pentapetalae</taxon>
        <taxon>rosids</taxon>
        <taxon>fabids</taxon>
        <taxon>Rosales</taxon>
        <taxon>Rhamnaceae</taxon>
        <taxon>Paliureae</taxon>
        <taxon>Ziziphus</taxon>
    </lineage>
</organism>
<dbReference type="InterPro" id="IPR036869">
    <property type="entry name" value="J_dom_sf"/>
</dbReference>
<feature type="domain" description="J" evidence="1">
    <location>
        <begin position="2"/>
        <end position="72"/>
    </location>
</feature>
<evidence type="ECO:0000259" key="1">
    <source>
        <dbReference type="PROSITE" id="PS50076"/>
    </source>
</evidence>
<dbReference type="AlphaFoldDB" id="A0A978UEE8"/>
<dbReference type="PROSITE" id="PS50076">
    <property type="entry name" value="DNAJ_2"/>
    <property type="match status" value="1"/>
</dbReference>
<dbReference type="Proteomes" id="UP000813462">
    <property type="component" value="Unassembled WGS sequence"/>
</dbReference>
<name>A0A978UEE8_ZIZJJ</name>
<dbReference type="Pfam" id="PF00226">
    <property type="entry name" value="DnaJ"/>
    <property type="match status" value="1"/>
</dbReference>
<evidence type="ECO:0000313" key="2">
    <source>
        <dbReference type="EMBL" id="KAH7513141.1"/>
    </source>
</evidence>
<dbReference type="PANTHER" id="PTHR24074">
    <property type="entry name" value="CO-CHAPERONE PROTEIN DJLA"/>
    <property type="match status" value="1"/>
</dbReference>
<evidence type="ECO:0000313" key="3">
    <source>
        <dbReference type="Proteomes" id="UP000813462"/>
    </source>
</evidence>